<feature type="compositionally biased region" description="Polar residues" evidence="1">
    <location>
        <begin position="162"/>
        <end position="179"/>
    </location>
</feature>
<dbReference type="EMBL" id="PNEN01000468">
    <property type="protein sequence ID" value="PPJ58244.1"/>
    <property type="molecule type" value="Genomic_DNA"/>
</dbReference>
<protein>
    <submittedName>
        <fullName evidence="2">Uncharacterized protein</fullName>
    </submittedName>
</protein>
<accession>A0A2S6CEV1</accession>
<name>A0A2S6CEV1_9PEZI</name>
<organism evidence="2 3">
    <name type="scientific">Cercospora berteroae</name>
    <dbReference type="NCBI Taxonomy" id="357750"/>
    <lineage>
        <taxon>Eukaryota</taxon>
        <taxon>Fungi</taxon>
        <taxon>Dikarya</taxon>
        <taxon>Ascomycota</taxon>
        <taxon>Pezizomycotina</taxon>
        <taxon>Dothideomycetes</taxon>
        <taxon>Dothideomycetidae</taxon>
        <taxon>Mycosphaerellales</taxon>
        <taxon>Mycosphaerellaceae</taxon>
        <taxon>Cercospora</taxon>
    </lineage>
</organism>
<sequence length="293" mass="32582">MDDVPEANCAICGAPPFPECPHEGESLNLALVQAYERWKGYEDMRLFVLNKSRDEIIARYNDLRSRSVQRHQRDLEANVPFYNLYRQYGGKPQLEAAQTEEVAAAIAEAGRSLQNQVDQEWQSSLMLYPEVLDKHFSSIEVSMPKDSDPRIQWATGEKPRRLQSSPTKPHAQASENTSVEDVAPTKIEGDAPTAPPLPWPYESGMGESMSGAQSTAMLGNSVAPVGKSTTHEKMVLSGRRVRVRSSRERLLPFTNTMSRDETGGDLATERKLLSRLRQNKAGSTPSRSPAPND</sequence>
<evidence type="ECO:0000256" key="1">
    <source>
        <dbReference type="SAM" id="MobiDB-lite"/>
    </source>
</evidence>
<dbReference type="AlphaFoldDB" id="A0A2S6CEV1"/>
<gene>
    <name evidence="2" type="ORF">CBER1_08262</name>
</gene>
<feature type="region of interest" description="Disordered" evidence="1">
    <location>
        <begin position="143"/>
        <end position="196"/>
    </location>
</feature>
<reference evidence="3" key="1">
    <citation type="journal article" date="2017" name="bioRxiv">
        <title>Conservation of a gene cluster reveals novel cercosporin biosynthetic mechanisms and extends production to the genus Colletotrichum.</title>
        <authorList>
            <person name="de Jonge R."/>
            <person name="Ebert M.K."/>
            <person name="Huitt-Roehl C.R."/>
            <person name="Pal P."/>
            <person name="Suttle J.C."/>
            <person name="Spanner R.E."/>
            <person name="Neubauer J.D."/>
            <person name="Jurick W.M.II."/>
            <person name="Stott K.A."/>
            <person name="Secor G.A."/>
            <person name="Thomma B.P.H.J."/>
            <person name="Van de Peer Y."/>
            <person name="Townsend C.A."/>
            <person name="Bolton M.D."/>
        </authorList>
    </citation>
    <scope>NUCLEOTIDE SEQUENCE [LARGE SCALE GENOMIC DNA]</scope>
    <source>
        <strain evidence="3">CBS538.71</strain>
    </source>
</reference>
<comment type="caution">
    <text evidence="2">The sequence shown here is derived from an EMBL/GenBank/DDBJ whole genome shotgun (WGS) entry which is preliminary data.</text>
</comment>
<keyword evidence="3" id="KW-1185">Reference proteome</keyword>
<proteinExistence type="predicted"/>
<feature type="compositionally biased region" description="Basic and acidic residues" evidence="1">
    <location>
        <begin position="258"/>
        <end position="272"/>
    </location>
</feature>
<feature type="region of interest" description="Disordered" evidence="1">
    <location>
        <begin position="234"/>
        <end position="293"/>
    </location>
</feature>
<feature type="compositionally biased region" description="Polar residues" evidence="1">
    <location>
        <begin position="280"/>
        <end position="293"/>
    </location>
</feature>
<evidence type="ECO:0000313" key="2">
    <source>
        <dbReference type="EMBL" id="PPJ58244.1"/>
    </source>
</evidence>
<evidence type="ECO:0000313" key="3">
    <source>
        <dbReference type="Proteomes" id="UP000237631"/>
    </source>
</evidence>
<dbReference type="Proteomes" id="UP000237631">
    <property type="component" value="Unassembled WGS sequence"/>
</dbReference>
<dbReference type="OrthoDB" id="5409477at2759"/>